<comment type="caution">
    <text evidence="1">The sequence shown here is derived from an EMBL/GenBank/DDBJ whole genome shotgun (WGS) entry which is preliminary data.</text>
</comment>
<name>A0A5C5UX63_9BACT</name>
<dbReference type="EMBL" id="SJPF01000005">
    <property type="protein sequence ID" value="TWT30778.1"/>
    <property type="molecule type" value="Genomic_DNA"/>
</dbReference>
<dbReference type="AlphaFoldDB" id="A0A5C5UX63"/>
<reference evidence="1 2" key="1">
    <citation type="submission" date="2019-02" db="EMBL/GenBank/DDBJ databases">
        <title>Deep-cultivation of Planctomycetes and their phenomic and genomic characterization uncovers novel biology.</title>
        <authorList>
            <person name="Wiegand S."/>
            <person name="Jogler M."/>
            <person name="Boedeker C."/>
            <person name="Pinto D."/>
            <person name="Vollmers J."/>
            <person name="Rivas-Marin E."/>
            <person name="Kohn T."/>
            <person name="Peeters S.H."/>
            <person name="Heuer A."/>
            <person name="Rast P."/>
            <person name="Oberbeckmann S."/>
            <person name="Bunk B."/>
            <person name="Jeske O."/>
            <person name="Meyerdierks A."/>
            <person name="Storesund J.E."/>
            <person name="Kallscheuer N."/>
            <person name="Luecker S."/>
            <person name="Lage O.M."/>
            <person name="Pohl T."/>
            <person name="Merkel B.J."/>
            <person name="Hornburger P."/>
            <person name="Mueller R.-W."/>
            <person name="Bruemmer F."/>
            <person name="Labrenz M."/>
            <person name="Spormann A.M."/>
            <person name="Op Den Camp H."/>
            <person name="Overmann J."/>
            <person name="Amann R."/>
            <person name="Jetten M.S.M."/>
            <person name="Mascher T."/>
            <person name="Medema M.H."/>
            <person name="Devos D.P."/>
            <person name="Kaster A.-K."/>
            <person name="Ovreas L."/>
            <person name="Rohde M."/>
            <person name="Galperin M.Y."/>
            <person name="Jogler C."/>
        </authorList>
    </citation>
    <scope>NUCLEOTIDE SEQUENCE [LARGE SCALE GENOMIC DNA]</scope>
    <source>
        <strain evidence="1 2">Enr8</strain>
    </source>
</reference>
<evidence type="ECO:0000313" key="2">
    <source>
        <dbReference type="Proteomes" id="UP000318878"/>
    </source>
</evidence>
<dbReference type="Proteomes" id="UP000318878">
    <property type="component" value="Unassembled WGS sequence"/>
</dbReference>
<proteinExistence type="predicted"/>
<sequence length="97" mass="11024">MSNSFPCFTRLEQLRQYVYEMLCQQEHLEPGVFPMTERVLVRSGDPCGIYFCLHGPRSVKCTAIWETETNSILFYGASGERFLRTQLTAAPALQNAA</sequence>
<gene>
    <name evidence="1" type="ORF">Enr8_43030</name>
</gene>
<protein>
    <submittedName>
        <fullName evidence="1">Uncharacterized protein</fullName>
    </submittedName>
</protein>
<dbReference type="OrthoDB" id="277143at2"/>
<evidence type="ECO:0000313" key="1">
    <source>
        <dbReference type="EMBL" id="TWT30778.1"/>
    </source>
</evidence>
<keyword evidence="2" id="KW-1185">Reference proteome</keyword>
<organism evidence="1 2">
    <name type="scientific">Blastopirellula retiformator</name>
    <dbReference type="NCBI Taxonomy" id="2527970"/>
    <lineage>
        <taxon>Bacteria</taxon>
        <taxon>Pseudomonadati</taxon>
        <taxon>Planctomycetota</taxon>
        <taxon>Planctomycetia</taxon>
        <taxon>Pirellulales</taxon>
        <taxon>Pirellulaceae</taxon>
        <taxon>Blastopirellula</taxon>
    </lineage>
</organism>
<accession>A0A5C5UX63</accession>